<gene>
    <name evidence="2" type="ORF">L3X39_04605</name>
</gene>
<dbReference type="InterPro" id="IPR019052">
    <property type="entry name" value="DUF2383"/>
</dbReference>
<proteinExistence type="predicted"/>
<dbReference type="Proteomes" id="UP001200022">
    <property type="component" value="Unassembled WGS sequence"/>
</dbReference>
<dbReference type="InterPro" id="IPR012347">
    <property type="entry name" value="Ferritin-like"/>
</dbReference>
<evidence type="ECO:0000313" key="2">
    <source>
        <dbReference type="EMBL" id="MCF7559910.1"/>
    </source>
</evidence>
<keyword evidence="3" id="KW-1185">Reference proteome</keyword>
<dbReference type="Gene3D" id="1.20.1260.10">
    <property type="match status" value="1"/>
</dbReference>
<dbReference type="Pfam" id="PF09537">
    <property type="entry name" value="DUF2383"/>
    <property type="match status" value="1"/>
</dbReference>
<dbReference type="EMBL" id="JAKKDV010000001">
    <property type="protein sequence ID" value="MCF7559910.1"/>
    <property type="molecule type" value="Genomic_DNA"/>
</dbReference>
<evidence type="ECO:0000313" key="3">
    <source>
        <dbReference type="Proteomes" id="UP001200022"/>
    </source>
</evidence>
<organism evidence="2 3">
    <name type="scientific">Flaviramulus multivorans</name>
    <dbReference type="NCBI Taxonomy" id="1304750"/>
    <lineage>
        <taxon>Bacteria</taxon>
        <taxon>Pseudomonadati</taxon>
        <taxon>Bacteroidota</taxon>
        <taxon>Flavobacteriia</taxon>
        <taxon>Flavobacteriales</taxon>
        <taxon>Flavobacteriaceae</taxon>
        <taxon>Flaviramulus</taxon>
    </lineage>
</organism>
<protein>
    <submittedName>
        <fullName evidence="2">PA2169 family four-helix-bundle protein</fullName>
    </submittedName>
</protein>
<comment type="caution">
    <text evidence="2">The sequence shown here is derived from an EMBL/GenBank/DDBJ whole genome shotgun (WGS) entry which is preliminary data.</text>
</comment>
<reference evidence="2 3" key="1">
    <citation type="submission" date="2022-01" db="EMBL/GenBank/DDBJ databases">
        <title>Draft genome sequence of Sabulilitoribacter multivorans KCTC 32326.</title>
        <authorList>
            <person name="Oh J.-S."/>
        </authorList>
    </citation>
    <scope>NUCLEOTIDE SEQUENCE [LARGE SCALE GENOMIC DNA]</scope>
    <source>
        <strain evidence="2 3">M-M16</strain>
    </source>
</reference>
<evidence type="ECO:0000259" key="1">
    <source>
        <dbReference type="Pfam" id="PF09537"/>
    </source>
</evidence>
<name>A0ABS9IHL2_9FLAO</name>
<dbReference type="RefSeq" id="WP_237230573.1">
    <property type="nucleotide sequence ID" value="NZ_JAKKDV010000001.1"/>
</dbReference>
<sequence length="149" mass="17561">MSHPEKITKRLYDLLNMNYEVESIYLEIFNTIDRPTLKAFFKERGLERRKFCKELRSEIWNIGNVTEYTSELDADFYNACAKLKNLIVLKDENQLFDEIHTLKKLSVKAYNALLMEPNLPLKLCKVLSKQRDSIQSAMRLLTRQLDLVA</sequence>
<accession>A0ABS9IHL2</accession>
<feature type="domain" description="DUF2383" evidence="1">
    <location>
        <begin position="7"/>
        <end position="115"/>
    </location>
</feature>